<gene>
    <name evidence="4" type="ORF">SOCEGT47_084490</name>
</gene>
<reference evidence="4 5" key="1">
    <citation type="submission" date="2015-09" db="EMBL/GenBank/DDBJ databases">
        <title>Sorangium comparison.</title>
        <authorList>
            <person name="Zaburannyi N."/>
            <person name="Bunk B."/>
            <person name="Overmann J."/>
            <person name="Mueller R."/>
        </authorList>
    </citation>
    <scope>NUCLEOTIDE SEQUENCE [LARGE SCALE GENOMIC DNA]</scope>
    <source>
        <strain evidence="4 5">So ceGT47</strain>
    </source>
</reference>
<keyword evidence="1" id="KW-0677">Repeat</keyword>
<evidence type="ECO:0000256" key="2">
    <source>
        <dbReference type="PROSITE-ProRule" id="PRU00703"/>
    </source>
</evidence>
<dbReference type="PANTHER" id="PTHR48108:SF34">
    <property type="entry name" value="CBS DOMAIN-CONTAINING PROTEIN YHCV"/>
    <property type="match status" value="1"/>
</dbReference>
<keyword evidence="2" id="KW-0129">CBS domain</keyword>
<feature type="domain" description="CBS" evidence="3">
    <location>
        <begin position="77"/>
        <end position="132"/>
    </location>
</feature>
<feature type="domain" description="CBS" evidence="3">
    <location>
        <begin position="12"/>
        <end position="69"/>
    </location>
</feature>
<dbReference type="Proteomes" id="UP000295781">
    <property type="component" value="Chromosome"/>
</dbReference>
<dbReference type="Pfam" id="PF00571">
    <property type="entry name" value="CBS"/>
    <property type="match status" value="2"/>
</dbReference>
<dbReference type="InterPro" id="IPR046342">
    <property type="entry name" value="CBS_dom_sf"/>
</dbReference>
<dbReference type="InterPro" id="IPR051462">
    <property type="entry name" value="CBS_domain-containing"/>
</dbReference>
<dbReference type="RefSeq" id="WP_242515725.1">
    <property type="nucleotide sequence ID" value="NZ_CP012670.1"/>
</dbReference>
<proteinExistence type="predicted"/>
<dbReference type="EMBL" id="CP012670">
    <property type="protein sequence ID" value="AUX27851.1"/>
    <property type="molecule type" value="Genomic_DNA"/>
</dbReference>
<dbReference type="SMART" id="SM00116">
    <property type="entry name" value="CBS"/>
    <property type="match status" value="2"/>
</dbReference>
<evidence type="ECO:0000259" key="3">
    <source>
        <dbReference type="PROSITE" id="PS51371"/>
    </source>
</evidence>
<name>A0A4P2QEI4_SORCE</name>
<dbReference type="PROSITE" id="PS51371">
    <property type="entry name" value="CBS"/>
    <property type="match status" value="2"/>
</dbReference>
<organism evidence="4 5">
    <name type="scientific">Sorangium cellulosum</name>
    <name type="common">Polyangium cellulosum</name>
    <dbReference type="NCBI Taxonomy" id="56"/>
    <lineage>
        <taxon>Bacteria</taxon>
        <taxon>Pseudomonadati</taxon>
        <taxon>Myxococcota</taxon>
        <taxon>Polyangia</taxon>
        <taxon>Polyangiales</taxon>
        <taxon>Polyangiaceae</taxon>
        <taxon>Sorangium</taxon>
    </lineage>
</organism>
<dbReference type="Gene3D" id="3.10.580.10">
    <property type="entry name" value="CBS-domain"/>
    <property type="match status" value="1"/>
</dbReference>
<dbReference type="PANTHER" id="PTHR48108">
    <property type="entry name" value="CBS DOMAIN-CONTAINING PROTEIN CBSX2, CHLOROPLASTIC"/>
    <property type="match status" value="1"/>
</dbReference>
<protein>
    <submittedName>
        <fullName evidence="4">XRE family transcriptional regulator</fullName>
    </submittedName>
</protein>
<dbReference type="SUPFAM" id="SSF54631">
    <property type="entry name" value="CBS-domain pair"/>
    <property type="match status" value="1"/>
</dbReference>
<sequence length="136" mass="15043">MTKAIPTVKRYMTASPHTIGLAQNLAHAHKVMREHRIRHLPVLDGGALVGVISERDLHLVETLRDVDPEKVAVEEAMTPVVYTISPDARLDEVSREMAEHKYGSAIVIERGKVVGVFTTTDGMRALAELLEARPRS</sequence>
<evidence type="ECO:0000313" key="5">
    <source>
        <dbReference type="Proteomes" id="UP000295781"/>
    </source>
</evidence>
<accession>A0A4P2QEI4</accession>
<dbReference type="InterPro" id="IPR000644">
    <property type="entry name" value="CBS_dom"/>
</dbReference>
<evidence type="ECO:0000313" key="4">
    <source>
        <dbReference type="EMBL" id="AUX27851.1"/>
    </source>
</evidence>
<evidence type="ECO:0000256" key="1">
    <source>
        <dbReference type="ARBA" id="ARBA00022737"/>
    </source>
</evidence>
<dbReference type="AlphaFoldDB" id="A0A4P2QEI4"/>